<dbReference type="InterPro" id="IPR001261">
    <property type="entry name" value="ArgE/DapE_CS"/>
</dbReference>
<feature type="region of interest" description="Disordered" evidence="5">
    <location>
        <begin position="1"/>
        <end position="22"/>
    </location>
</feature>
<dbReference type="SUPFAM" id="SSF53187">
    <property type="entry name" value="Zn-dependent exopeptidases"/>
    <property type="match status" value="1"/>
</dbReference>
<dbReference type="Pfam" id="PF01546">
    <property type="entry name" value="Peptidase_M20"/>
    <property type="match status" value="1"/>
</dbReference>
<dbReference type="RefSeq" id="WP_142985565.1">
    <property type="nucleotide sequence ID" value="NZ_FXTD01000002.1"/>
</dbReference>
<evidence type="ECO:0000256" key="1">
    <source>
        <dbReference type="ARBA" id="ARBA00001947"/>
    </source>
</evidence>
<evidence type="ECO:0000256" key="5">
    <source>
        <dbReference type="SAM" id="MobiDB-lite"/>
    </source>
</evidence>
<evidence type="ECO:0000256" key="4">
    <source>
        <dbReference type="ARBA" id="ARBA00022833"/>
    </source>
</evidence>
<dbReference type="GO" id="GO:0016787">
    <property type="term" value="F:hydrolase activity"/>
    <property type="evidence" value="ECO:0007669"/>
    <property type="project" value="UniProtKB-KW"/>
</dbReference>
<evidence type="ECO:0000313" key="7">
    <source>
        <dbReference type="EMBL" id="SMO44431.1"/>
    </source>
</evidence>
<evidence type="ECO:0000259" key="6">
    <source>
        <dbReference type="Pfam" id="PF07687"/>
    </source>
</evidence>
<keyword evidence="2" id="KW-0479">Metal-binding</keyword>
<dbReference type="Pfam" id="PF07687">
    <property type="entry name" value="M20_dimer"/>
    <property type="match status" value="1"/>
</dbReference>
<dbReference type="AlphaFoldDB" id="A0A521BBR4"/>
<dbReference type="Proteomes" id="UP000319712">
    <property type="component" value="Unassembled WGS sequence"/>
</dbReference>
<evidence type="ECO:0000256" key="2">
    <source>
        <dbReference type="ARBA" id="ARBA00022723"/>
    </source>
</evidence>
<dbReference type="PANTHER" id="PTHR43808">
    <property type="entry name" value="ACETYLORNITHINE DEACETYLASE"/>
    <property type="match status" value="1"/>
</dbReference>
<dbReference type="GO" id="GO:0046872">
    <property type="term" value="F:metal ion binding"/>
    <property type="evidence" value="ECO:0007669"/>
    <property type="project" value="UniProtKB-KW"/>
</dbReference>
<name>A0A521BBR4_9EURY</name>
<dbReference type="EMBL" id="FXTD01000002">
    <property type="protein sequence ID" value="SMO44431.1"/>
    <property type="molecule type" value="Genomic_DNA"/>
</dbReference>
<feature type="domain" description="Peptidase M20 dimerisation" evidence="6">
    <location>
        <begin position="197"/>
        <end position="298"/>
    </location>
</feature>
<evidence type="ECO:0000256" key="3">
    <source>
        <dbReference type="ARBA" id="ARBA00022801"/>
    </source>
</evidence>
<dbReference type="PROSITE" id="PS00759">
    <property type="entry name" value="ARGE_DAPE_CPG2_2"/>
    <property type="match status" value="1"/>
</dbReference>
<dbReference type="InterPro" id="IPR011650">
    <property type="entry name" value="Peptidase_M20_dimer"/>
</dbReference>
<keyword evidence="3" id="KW-0378">Hydrolase</keyword>
<evidence type="ECO:0000313" key="8">
    <source>
        <dbReference type="Proteomes" id="UP000319712"/>
    </source>
</evidence>
<sequence>MTDARDEVDASPTPDTGETDFDPVAFLERAVTTPSHEGVEEMRRLLVETLEEFGVDAAVDDAGCVVAEKASPVPEDGPHVVANTHIDTVTPNVPFERDREATGPEAGETEISGGTGPADVIRGRGACDAKGPLAAILYGFLAAEPARGRLTLAVTPDEETLSLGAAALTGKLPGTDDRLDGDLYLVGEPTGLDVCTAAKGRFQGTIELSGEAAHAAEFAGANAVAAAEGALSAIRGFDADADDHPQLGPPKLTPTVVDGGGATNQVPADCAVTVDRRSVPPETAGGFRSALEEAVRAAIDSMDGSAAAVDVDVALTDRESPFFEAFSTDPDHEFVGTVAEAARSAAADAGLPIGRGGAVRPFGAATEASYFAPAPTVVFGPGDLTDDAGAVAHAEREYVRVREIEAAAATVADVLHRTLG</sequence>
<organism evidence="7 8">
    <name type="scientific">Halorubrum cibi</name>
    <dbReference type="NCBI Taxonomy" id="413815"/>
    <lineage>
        <taxon>Archaea</taxon>
        <taxon>Methanobacteriati</taxon>
        <taxon>Methanobacteriota</taxon>
        <taxon>Stenosarchaea group</taxon>
        <taxon>Halobacteria</taxon>
        <taxon>Halobacteriales</taxon>
        <taxon>Haloferacaceae</taxon>
        <taxon>Halorubrum</taxon>
    </lineage>
</organism>
<reference evidence="7 8" key="1">
    <citation type="submission" date="2017-05" db="EMBL/GenBank/DDBJ databases">
        <authorList>
            <person name="Varghese N."/>
            <person name="Submissions S."/>
        </authorList>
    </citation>
    <scope>NUCLEOTIDE SEQUENCE [LARGE SCALE GENOMIC DNA]</scope>
    <source>
        <strain evidence="7 8">DSM 19504</strain>
    </source>
</reference>
<dbReference type="Gene3D" id="3.40.630.10">
    <property type="entry name" value="Zn peptidases"/>
    <property type="match status" value="1"/>
</dbReference>
<accession>A0A521BBR4</accession>
<dbReference type="InterPro" id="IPR050072">
    <property type="entry name" value="Peptidase_M20A"/>
</dbReference>
<gene>
    <name evidence="7" type="ORF">SAMN06264867_102129</name>
</gene>
<dbReference type="InterPro" id="IPR036264">
    <property type="entry name" value="Bact_exopeptidase_dim_dom"/>
</dbReference>
<dbReference type="Gene3D" id="3.30.70.360">
    <property type="match status" value="1"/>
</dbReference>
<keyword evidence="4" id="KW-0862">Zinc</keyword>
<comment type="cofactor">
    <cofactor evidence="1">
        <name>Zn(2+)</name>
        <dbReference type="ChEBI" id="CHEBI:29105"/>
    </cofactor>
</comment>
<proteinExistence type="predicted"/>
<feature type="region of interest" description="Disordered" evidence="5">
    <location>
        <begin position="95"/>
        <end position="117"/>
    </location>
</feature>
<dbReference type="SUPFAM" id="SSF55031">
    <property type="entry name" value="Bacterial exopeptidase dimerisation domain"/>
    <property type="match status" value="1"/>
</dbReference>
<dbReference type="InterPro" id="IPR002933">
    <property type="entry name" value="Peptidase_M20"/>
</dbReference>
<keyword evidence="8" id="KW-1185">Reference proteome</keyword>
<dbReference type="OrthoDB" id="64254at2157"/>
<protein>
    <submittedName>
        <fullName evidence="7">Acetylornithine deacetylase</fullName>
    </submittedName>
</protein>
<dbReference type="NCBIfam" id="NF006402">
    <property type="entry name" value="PRK08651.1-5"/>
    <property type="match status" value="1"/>
</dbReference>